<evidence type="ECO:0000256" key="6">
    <source>
        <dbReference type="ARBA" id="ARBA00022989"/>
    </source>
</evidence>
<evidence type="ECO:0000313" key="10">
    <source>
        <dbReference type="EMBL" id="GAA4095288.1"/>
    </source>
</evidence>
<evidence type="ECO:0000256" key="8">
    <source>
        <dbReference type="ARBA" id="ARBA00023136"/>
    </source>
</evidence>
<dbReference type="Gene3D" id="1.20.5.3310">
    <property type="match status" value="1"/>
</dbReference>
<gene>
    <name evidence="9" type="primary">tatA</name>
    <name evidence="10" type="ORF">GCM10022414_19290</name>
</gene>
<dbReference type="RefSeq" id="WP_344935187.1">
    <property type="nucleotide sequence ID" value="NZ_BAABDM010000003.1"/>
</dbReference>
<feature type="transmembrane region" description="Helical" evidence="9">
    <location>
        <begin position="6"/>
        <end position="24"/>
    </location>
</feature>
<comment type="subcellular location">
    <subcellularLocation>
        <location evidence="1 9">Cell membrane</location>
        <topology evidence="1 9">Single-pass membrane protein</topology>
    </subcellularLocation>
</comment>
<keyword evidence="6 9" id="KW-1133">Transmembrane helix</keyword>
<evidence type="ECO:0000256" key="9">
    <source>
        <dbReference type="HAMAP-Rule" id="MF_00236"/>
    </source>
</evidence>
<evidence type="ECO:0000256" key="1">
    <source>
        <dbReference type="ARBA" id="ARBA00004162"/>
    </source>
</evidence>
<keyword evidence="4 9" id="KW-0812">Transmembrane</keyword>
<proteinExistence type="inferred from homology"/>
<comment type="similarity">
    <text evidence="9">Belongs to the TatA/E family.</text>
</comment>
<reference evidence="11" key="1">
    <citation type="journal article" date="2019" name="Int. J. Syst. Evol. Microbiol.">
        <title>The Global Catalogue of Microorganisms (GCM) 10K type strain sequencing project: providing services to taxonomists for standard genome sequencing and annotation.</title>
        <authorList>
            <consortium name="The Broad Institute Genomics Platform"/>
            <consortium name="The Broad Institute Genome Sequencing Center for Infectious Disease"/>
            <person name="Wu L."/>
            <person name="Ma J."/>
        </authorList>
    </citation>
    <scope>NUCLEOTIDE SEQUENCE [LARGE SCALE GENOMIC DNA]</scope>
    <source>
        <strain evidence="11">JCM 17304</strain>
    </source>
</reference>
<dbReference type="NCBIfam" id="TIGR01411">
    <property type="entry name" value="tatAE"/>
    <property type="match status" value="1"/>
</dbReference>
<evidence type="ECO:0000256" key="4">
    <source>
        <dbReference type="ARBA" id="ARBA00022692"/>
    </source>
</evidence>
<evidence type="ECO:0000256" key="5">
    <source>
        <dbReference type="ARBA" id="ARBA00022927"/>
    </source>
</evidence>
<protein>
    <recommendedName>
        <fullName evidence="9">Sec-independent protein translocase protein TatA</fullName>
    </recommendedName>
</protein>
<dbReference type="InterPro" id="IPR003369">
    <property type="entry name" value="TatA/B/E"/>
</dbReference>
<dbReference type="InterPro" id="IPR006312">
    <property type="entry name" value="TatA/E"/>
</dbReference>
<keyword evidence="5 9" id="KW-0653">Protein transport</keyword>
<accession>A0ABP7WRS2</accession>
<evidence type="ECO:0000256" key="3">
    <source>
        <dbReference type="ARBA" id="ARBA00022475"/>
    </source>
</evidence>
<dbReference type="PANTHER" id="PTHR42982:SF1">
    <property type="entry name" value="SEC-INDEPENDENT PROTEIN TRANSLOCASE PROTEIN TATA"/>
    <property type="match status" value="1"/>
</dbReference>
<evidence type="ECO:0000256" key="2">
    <source>
        <dbReference type="ARBA" id="ARBA00022448"/>
    </source>
</evidence>
<comment type="function">
    <text evidence="9">Part of the twin-arginine translocation (Tat) system that transports large folded proteins containing a characteristic twin-arginine motif in their signal peptide across membranes. TatA could form the protein-conducting channel of the Tat system.</text>
</comment>
<evidence type="ECO:0000313" key="11">
    <source>
        <dbReference type="Proteomes" id="UP001500392"/>
    </source>
</evidence>
<keyword evidence="8 9" id="KW-0472">Membrane</keyword>
<dbReference type="Pfam" id="PF02416">
    <property type="entry name" value="TatA_B_E"/>
    <property type="match status" value="1"/>
</dbReference>
<organism evidence="10 11">
    <name type="scientific">Zhongshania borealis</name>
    <dbReference type="NCBI Taxonomy" id="889488"/>
    <lineage>
        <taxon>Bacteria</taxon>
        <taxon>Pseudomonadati</taxon>
        <taxon>Pseudomonadota</taxon>
        <taxon>Gammaproteobacteria</taxon>
        <taxon>Cellvibrionales</taxon>
        <taxon>Spongiibacteraceae</taxon>
        <taxon>Zhongshania</taxon>
    </lineage>
</organism>
<dbReference type="EMBL" id="BAABDM010000003">
    <property type="protein sequence ID" value="GAA4095288.1"/>
    <property type="molecule type" value="Genomic_DNA"/>
</dbReference>
<dbReference type="PANTHER" id="PTHR42982">
    <property type="entry name" value="SEC-INDEPENDENT PROTEIN TRANSLOCASE PROTEIN TATA"/>
    <property type="match status" value="1"/>
</dbReference>
<dbReference type="HAMAP" id="MF_00236">
    <property type="entry name" value="TatA_E"/>
    <property type="match status" value="1"/>
</dbReference>
<keyword evidence="2 9" id="KW-0813">Transport</keyword>
<comment type="caution">
    <text evidence="10">The sequence shown here is derived from an EMBL/GenBank/DDBJ whole genome shotgun (WGS) entry which is preliminary data.</text>
</comment>
<keyword evidence="7 9" id="KW-0811">Translocation</keyword>
<name>A0ABP7WRS2_9GAMM</name>
<comment type="subunit">
    <text evidence="9">The Tat system comprises two distinct complexes: a TatABC complex, containing multiple copies of TatA, TatB and TatC subunits, and a separate TatA complex, containing only TatA subunits. Substrates initially bind to the TatABC complex, which probably triggers association of the separate TatA complex to form the active translocon.</text>
</comment>
<evidence type="ECO:0000256" key="7">
    <source>
        <dbReference type="ARBA" id="ARBA00023010"/>
    </source>
</evidence>
<keyword evidence="3 9" id="KW-1003">Cell membrane</keyword>
<sequence length="74" mass="7702">MGLGGIGIWQLVIVLAIVALVFGTKRLKGMGGDLGGAIKGFKDSLQDDSKKDSASLFHESAKADINESPATNNK</sequence>
<keyword evidence="11" id="KW-1185">Reference proteome</keyword>
<dbReference type="Proteomes" id="UP001500392">
    <property type="component" value="Unassembled WGS sequence"/>
</dbReference>